<proteinExistence type="predicted"/>
<keyword evidence="2" id="KW-0472">Membrane</keyword>
<name>A0A9Q8V7I2_9HYPO</name>
<gene>
    <name evidence="3" type="ORF">JDV02_002516</name>
</gene>
<evidence type="ECO:0000256" key="2">
    <source>
        <dbReference type="SAM" id="Phobius"/>
    </source>
</evidence>
<sequence>MAAAASSAGDIFATALVSFFRPLFEPVDEALSRLLVPSRSAYPHLKSSLLLRRSRLSSPSSPSSSSSSPASSSPAETSPREPQQQPPHHHHTHPPSRESSNDNDDDGPPSLSLPPAAVVVAAVLLNHVRRVLVPWLGQFVWRHPIEAMKLARSSPCYLLEGSVGEGFDWAAVLGWGLRVRVLGAVREVLMRRMRRVGGLRSRRRGEKAGDAVEEKSGGVVASGGHDEGRAGEGTGFGETHHHGGSRDGMPAGAMVVVEQGSRADEMLFDVCRIVYLATSMAILEGAYAESCWAAAHIYALVRTTTPPPRLLPSPLLALIPTGLLLPLNTADAAAARAYVLDALASHRLASIFQACLLAHWAVATLLPTTAWVVVAAVRGALRGSGGDVYTPAAAYALWAGTALLVRKSNKYFIVLEMSEMLVTFGWLALGLGVLAVWTVEVLAARRERKEGADERAAWSQGARY</sequence>
<dbReference type="OrthoDB" id="5233297at2759"/>
<dbReference type="RefSeq" id="XP_047839521.1">
    <property type="nucleotide sequence ID" value="XM_047983550.1"/>
</dbReference>
<feature type="region of interest" description="Disordered" evidence="1">
    <location>
        <begin position="203"/>
        <end position="249"/>
    </location>
</feature>
<feature type="transmembrane region" description="Helical" evidence="2">
    <location>
        <begin position="357"/>
        <end position="381"/>
    </location>
</feature>
<dbReference type="GeneID" id="72064477"/>
<dbReference type="KEGG" id="ptkz:JDV02_002516"/>
<keyword evidence="2" id="KW-1133">Transmembrane helix</keyword>
<dbReference type="EMBL" id="CP086355">
    <property type="protein sequence ID" value="UNI16040.1"/>
    <property type="molecule type" value="Genomic_DNA"/>
</dbReference>
<reference evidence="3" key="1">
    <citation type="submission" date="2021-11" db="EMBL/GenBank/DDBJ databases">
        <title>Purpureocillium_takamizusanense_genome.</title>
        <authorList>
            <person name="Nguyen N.-H."/>
        </authorList>
    </citation>
    <scope>NUCLEOTIDE SEQUENCE</scope>
    <source>
        <strain evidence="3">PT3</strain>
    </source>
</reference>
<feature type="compositionally biased region" description="Low complexity" evidence="1">
    <location>
        <begin position="53"/>
        <end position="83"/>
    </location>
</feature>
<evidence type="ECO:0000313" key="4">
    <source>
        <dbReference type="Proteomes" id="UP000829364"/>
    </source>
</evidence>
<organism evidence="3 4">
    <name type="scientific">Purpureocillium takamizusanense</name>
    <dbReference type="NCBI Taxonomy" id="2060973"/>
    <lineage>
        <taxon>Eukaryota</taxon>
        <taxon>Fungi</taxon>
        <taxon>Dikarya</taxon>
        <taxon>Ascomycota</taxon>
        <taxon>Pezizomycotina</taxon>
        <taxon>Sordariomycetes</taxon>
        <taxon>Hypocreomycetidae</taxon>
        <taxon>Hypocreales</taxon>
        <taxon>Ophiocordycipitaceae</taxon>
        <taxon>Purpureocillium</taxon>
    </lineage>
</organism>
<evidence type="ECO:0000256" key="1">
    <source>
        <dbReference type="SAM" id="MobiDB-lite"/>
    </source>
</evidence>
<feature type="transmembrane region" description="Helical" evidence="2">
    <location>
        <begin position="388"/>
        <end position="405"/>
    </location>
</feature>
<feature type="transmembrane region" description="Helical" evidence="2">
    <location>
        <begin position="420"/>
        <end position="439"/>
    </location>
</feature>
<feature type="region of interest" description="Disordered" evidence="1">
    <location>
        <begin position="53"/>
        <end position="112"/>
    </location>
</feature>
<keyword evidence="2" id="KW-0812">Transmembrane</keyword>
<protein>
    <submittedName>
        <fullName evidence="3">Uncharacterized protein</fullName>
    </submittedName>
</protein>
<dbReference type="AlphaFoldDB" id="A0A9Q8V7I2"/>
<evidence type="ECO:0000313" key="3">
    <source>
        <dbReference type="EMBL" id="UNI16040.1"/>
    </source>
</evidence>
<dbReference type="Proteomes" id="UP000829364">
    <property type="component" value="Chromosome 2"/>
</dbReference>
<keyword evidence="4" id="KW-1185">Reference proteome</keyword>
<feature type="compositionally biased region" description="Basic and acidic residues" evidence="1">
    <location>
        <begin position="206"/>
        <end position="216"/>
    </location>
</feature>
<accession>A0A9Q8V7I2</accession>